<accession>A0A9Q0BQS2</accession>
<proteinExistence type="predicted"/>
<comment type="caution">
    <text evidence="2">The sequence shown here is derived from an EMBL/GenBank/DDBJ whole genome shotgun (WGS) entry which is preliminary data.</text>
</comment>
<evidence type="ECO:0000313" key="3">
    <source>
        <dbReference type="Proteomes" id="UP001059596"/>
    </source>
</evidence>
<dbReference type="InterPro" id="IPR028784">
    <property type="entry name" value="BBS1"/>
</dbReference>
<dbReference type="Pfam" id="PF23304">
    <property type="entry name" value="GAE_BBS1"/>
    <property type="match status" value="1"/>
</dbReference>
<dbReference type="GO" id="GO:1905515">
    <property type="term" value="P:non-motile cilium assembly"/>
    <property type="evidence" value="ECO:0007669"/>
    <property type="project" value="InterPro"/>
</dbReference>
<sequence length="182" mass="20065">MPLFWTNPKRAPSLWSRQQREKQQAKSTYGSFQVELWRLRHSAARATIDAINSSETTITGDLTHAPVKLSAEVCVSGPAFRLYLTIQNLSTFKMASNLVVLLHADRRHYTIAQSMARLPSVLPGVPLRVDFEVVAVLDAMDKLPPPSLSPDNSQIRVMLMKAGQAKPLIAAAVAMPQSEAAF</sequence>
<gene>
    <name evidence="2" type="ORF">M5D96_005404</name>
</gene>
<dbReference type="GO" id="GO:0005113">
    <property type="term" value="F:patched binding"/>
    <property type="evidence" value="ECO:0007669"/>
    <property type="project" value="TreeGrafter"/>
</dbReference>
<evidence type="ECO:0000259" key="1">
    <source>
        <dbReference type="Pfam" id="PF23304"/>
    </source>
</evidence>
<name>A0A9Q0BQS2_9MUSC</name>
<reference evidence="2" key="1">
    <citation type="journal article" date="2023" name="Genome Biol. Evol.">
        <title>Long-read-based Genome Assembly of Drosophila gunungcola Reveals Fewer Chemosensory Genes in Flower-breeding Species.</title>
        <authorList>
            <person name="Negi A."/>
            <person name="Liao B.Y."/>
            <person name="Yeh S.D."/>
        </authorList>
    </citation>
    <scope>NUCLEOTIDE SEQUENCE</scope>
    <source>
        <strain evidence="2">Sukarami</strain>
    </source>
</reference>
<dbReference type="Proteomes" id="UP001059596">
    <property type="component" value="Unassembled WGS sequence"/>
</dbReference>
<dbReference type="InterPro" id="IPR056419">
    <property type="entry name" value="GAE_BBS1"/>
</dbReference>
<dbReference type="GO" id="GO:0005813">
    <property type="term" value="C:centrosome"/>
    <property type="evidence" value="ECO:0007669"/>
    <property type="project" value="TreeGrafter"/>
</dbReference>
<dbReference type="EMBL" id="JAMKOV010000003">
    <property type="protein sequence ID" value="KAI8041152.1"/>
    <property type="molecule type" value="Genomic_DNA"/>
</dbReference>
<dbReference type="AlphaFoldDB" id="A0A9Q0BQS2"/>
<keyword evidence="3" id="KW-1185">Reference proteome</keyword>
<dbReference type="GO" id="GO:0005930">
    <property type="term" value="C:axoneme"/>
    <property type="evidence" value="ECO:0007669"/>
    <property type="project" value="TreeGrafter"/>
</dbReference>
<dbReference type="PANTHER" id="PTHR20870">
    <property type="entry name" value="BARDET-BIEDL SYNDROME 1 PROTEIN"/>
    <property type="match status" value="1"/>
</dbReference>
<feature type="domain" description="Bardet-Biedl syndrome 1 protein GAE" evidence="1">
    <location>
        <begin position="67"/>
        <end position="180"/>
    </location>
</feature>
<dbReference type="GO" id="GO:0005119">
    <property type="term" value="F:smoothened binding"/>
    <property type="evidence" value="ECO:0007669"/>
    <property type="project" value="TreeGrafter"/>
</dbReference>
<dbReference type="GO" id="GO:0061512">
    <property type="term" value="P:protein localization to cilium"/>
    <property type="evidence" value="ECO:0007669"/>
    <property type="project" value="TreeGrafter"/>
</dbReference>
<evidence type="ECO:0000313" key="2">
    <source>
        <dbReference type="EMBL" id="KAI8041152.1"/>
    </source>
</evidence>
<dbReference type="PANTHER" id="PTHR20870:SF0">
    <property type="entry name" value="BARDET-BIEDL SYNDROME 1 PROTEIN"/>
    <property type="match status" value="1"/>
</dbReference>
<organism evidence="2 3">
    <name type="scientific">Drosophila gunungcola</name>
    <name type="common">fruit fly</name>
    <dbReference type="NCBI Taxonomy" id="103775"/>
    <lineage>
        <taxon>Eukaryota</taxon>
        <taxon>Metazoa</taxon>
        <taxon>Ecdysozoa</taxon>
        <taxon>Arthropoda</taxon>
        <taxon>Hexapoda</taxon>
        <taxon>Insecta</taxon>
        <taxon>Pterygota</taxon>
        <taxon>Neoptera</taxon>
        <taxon>Endopterygota</taxon>
        <taxon>Diptera</taxon>
        <taxon>Brachycera</taxon>
        <taxon>Muscomorpha</taxon>
        <taxon>Ephydroidea</taxon>
        <taxon>Drosophilidae</taxon>
        <taxon>Drosophila</taxon>
        <taxon>Sophophora</taxon>
    </lineage>
</organism>
<dbReference type="GO" id="GO:0034464">
    <property type="term" value="C:BBSome"/>
    <property type="evidence" value="ECO:0007669"/>
    <property type="project" value="InterPro"/>
</dbReference>
<protein>
    <recommendedName>
        <fullName evidence="1">Bardet-Biedl syndrome 1 protein GAE domain-containing protein</fullName>
    </recommendedName>
</protein>